<reference evidence="2" key="1">
    <citation type="submission" date="2011-03" db="EMBL/GenBank/DDBJ databases">
        <title>The Genome Sequence of Nematocida sp1 strain ERTm2.</title>
        <authorList>
            <consortium name="The Broad Institute Genome Sequencing Platform"/>
            <consortium name="The Broad Institute Genome Sequencing Center for Infectious Disease"/>
            <person name="Cuomo C."/>
            <person name="Troemel E."/>
            <person name="Young S.K."/>
            <person name="Zeng Q."/>
            <person name="Gargeya S."/>
            <person name="Fitzgerald M."/>
            <person name="Haas B."/>
            <person name="Abouelleil A."/>
            <person name="Alvarado L."/>
            <person name="Arachchi H.M."/>
            <person name="Berlin A."/>
            <person name="Brown A."/>
            <person name="Chapman S.B."/>
            <person name="Chen Z."/>
            <person name="Dunbar C."/>
            <person name="Freedman E."/>
            <person name="Gearin G."/>
            <person name="Gellesch M."/>
            <person name="Goldberg J."/>
            <person name="Griggs A."/>
            <person name="Gujja S."/>
            <person name="Heilman E.R."/>
            <person name="Heiman D."/>
            <person name="Howarth C."/>
            <person name="Larson L."/>
            <person name="Lui A."/>
            <person name="MacDonald P.J.P."/>
            <person name="Mehta T."/>
            <person name="Montmayeur A."/>
            <person name="Murphy C."/>
            <person name="Neiman D."/>
            <person name="Pearson M."/>
            <person name="Priest M."/>
            <person name="Roberts A."/>
            <person name="Saif S."/>
            <person name="Shea T."/>
            <person name="Shenoy N."/>
            <person name="Sisk P."/>
            <person name="Stolte C."/>
            <person name="Sykes S."/>
            <person name="White J."/>
            <person name="Yandava C."/>
            <person name="Wortman J."/>
            <person name="Nusbaum C."/>
            <person name="Birren B."/>
        </authorList>
    </citation>
    <scope>NUCLEOTIDE SEQUENCE</scope>
    <source>
        <strain evidence="2">ERTm2</strain>
    </source>
</reference>
<dbReference type="Proteomes" id="UP000005622">
    <property type="component" value="Unassembled WGS sequence"/>
</dbReference>
<dbReference type="EMBL" id="JH604647">
    <property type="protein sequence ID" value="EHY64333.1"/>
    <property type="molecule type" value="Genomic_DNA"/>
</dbReference>
<dbReference type="AlphaFoldDB" id="H8ZG97"/>
<organism evidence="2">
    <name type="scientific">Nematocida ausubeli (strain ATCC PRA-371 / ERTm2)</name>
    <name type="common">Nematode killer fungus</name>
    <dbReference type="NCBI Taxonomy" id="1913371"/>
    <lineage>
        <taxon>Eukaryota</taxon>
        <taxon>Fungi</taxon>
        <taxon>Fungi incertae sedis</taxon>
        <taxon>Microsporidia</taxon>
        <taxon>Nematocida</taxon>
    </lineage>
</organism>
<proteinExistence type="predicted"/>
<accession>H8ZG97</accession>
<evidence type="ECO:0000313" key="2">
    <source>
        <dbReference type="EMBL" id="EHY64333.1"/>
    </source>
</evidence>
<dbReference type="HOGENOM" id="CLU_116105_1_0_1"/>
<keyword evidence="1" id="KW-1133">Transmembrane helix</keyword>
<keyword evidence="1" id="KW-0812">Transmembrane</keyword>
<feature type="transmembrane region" description="Helical" evidence="1">
    <location>
        <begin position="47"/>
        <end position="67"/>
    </location>
</feature>
<name>H8ZG97_NEMA1</name>
<keyword evidence="1" id="KW-0472">Membrane</keyword>
<protein>
    <submittedName>
        <fullName evidence="2">Uncharacterized protein</fullName>
    </submittedName>
</protein>
<feature type="transmembrane region" description="Helical" evidence="1">
    <location>
        <begin position="12"/>
        <end position="35"/>
    </location>
</feature>
<evidence type="ECO:0000256" key="1">
    <source>
        <dbReference type="SAM" id="Phobius"/>
    </source>
</evidence>
<gene>
    <name evidence="2" type="ORF">NERG_02618</name>
</gene>
<sequence length="167" mass="19276">MLAYTLLSGTFVHLFITLCTLINITQFPLAHFVHCSCSLCMRIPRPSCFSCVCLLFLLFFFVLSVSVQRTLEYFYIFIISPVYTDIHSQYTHTCLSYKLAHMLAYTLLSRTLVHLFITLCTLVNTTRIPLAHFVYSLCSLCMHTLRCSCLFRVRVILSLFSLCIQNT</sequence>